<dbReference type="GO" id="GO:0051603">
    <property type="term" value="P:proteolysis involved in protein catabolic process"/>
    <property type="evidence" value="ECO:0007669"/>
    <property type="project" value="InterPro"/>
</dbReference>
<evidence type="ECO:0000256" key="2">
    <source>
        <dbReference type="ARBA" id="ARBA00006053"/>
    </source>
</evidence>
<evidence type="ECO:0000313" key="9">
    <source>
        <dbReference type="EMBL" id="HIU09738.1"/>
    </source>
</evidence>
<dbReference type="PANTHER" id="PTHR32194:SF0">
    <property type="entry name" value="ATP-DEPENDENT PROTEASE SUBUNIT HSLV"/>
    <property type="match status" value="1"/>
</dbReference>
<dbReference type="NCBIfam" id="TIGR03692">
    <property type="entry name" value="ATP_dep_HslV"/>
    <property type="match status" value="1"/>
</dbReference>
<reference evidence="9" key="2">
    <citation type="journal article" date="2021" name="PeerJ">
        <title>Extensive microbial diversity within the chicken gut microbiome revealed by metagenomics and culture.</title>
        <authorList>
            <person name="Gilroy R."/>
            <person name="Ravi A."/>
            <person name="Getino M."/>
            <person name="Pursley I."/>
            <person name="Horton D.L."/>
            <person name="Alikhan N.F."/>
            <person name="Baker D."/>
            <person name="Gharbi K."/>
            <person name="Hall N."/>
            <person name="Watson M."/>
            <person name="Adriaenssens E.M."/>
            <person name="Foster-Nyarko E."/>
            <person name="Jarju S."/>
            <person name="Secka A."/>
            <person name="Antonio M."/>
            <person name="Oren A."/>
            <person name="Chaudhuri R.R."/>
            <person name="La Ragione R."/>
            <person name="Hildebrand F."/>
            <person name="Pallen M.J."/>
        </authorList>
    </citation>
    <scope>NUCLEOTIDE SEQUENCE</scope>
    <source>
        <strain evidence="9">2830</strain>
    </source>
</reference>
<keyword evidence="4 8" id="KW-0645">Protease</keyword>
<name>A0A9D1HKT1_9FIRM</name>
<dbReference type="Proteomes" id="UP000824124">
    <property type="component" value="Unassembled WGS sequence"/>
</dbReference>
<dbReference type="HAMAP" id="MF_00248">
    <property type="entry name" value="HslV"/>
    <property type="match status" value="1"/>
</dbReference>
<dbReference type="InterPro" id="IPR022281">
    <property type="entry name" value="ATP-dep_Prtase_HsIV_su"/>
</dbReference>
<dbReference type="GO" id="GO:0046872">
    <property type="term" value="F:metal ion binding"/>
    <property type="evidence" value="ECO:0007669"/>
    <property type="project" value="UniProtKB-KW"/>
</dbReference>
<comment type="activity regulation">
    <text evidence="8">Allosterically activated by HslU binding.</text>
</comment>
<organism evidence="9 10">
    <name type="scientific">Candidatus Avidehalobacter gallistercoris</name>
    <dbReference type="NCBI Taxonomy" id="2840694"/>
    <lineage>
        <taxon>Bacteria</taxon>
        <taxon>Bacillati</taxon>
        <taxon>Bacillota</taxon>
        <taxon>Clostridia</taxon>
        <taxon>Eubacteriales</taxon>
        <taxon>Peptococcaceae</taxon>
        <taxon>Peptococcaceae incertae sedis</taxon>
        <taxon>Candidatus Avidehalobacter</taxon>
    </lineage>
</organism>
<comment type="subunit">
    <text evidence="8">A double ring-shaped homohexamer of HslV is capped on each side by a ring-shaped HslU homohexamer. The assembly of the HslU/HslV complex is dependent on binding of ATP.</text>
</comment>
<feature type="active site" evidence="8">
    <location>
        <position position="7"/>
    </location>
</feature>
<reference evidence="9" key="1">
    <citation type="submission" date="2020-10" db="EMBL/GenBank/DDBJ databases">
        <authorList>
            <person name="Gilroy R."/>
        </authorList>
    </citation>
    <scope>NUCLEOTIDE SEQUENCE</scope>
    <source>
        <strain evidence="9">2830</strain>
    </source>
</reference>
<evidence type="ECO:0000256" key="5">
    <source>
        <dbReference type="ARBA" id="ARBA00022723"/>
    </source>
</evidence>
<dbReference type="GO" id="GO:0005839">
    <property type="term" value="C:proteasome core complex"/>
    <property type="evidence" value="ECO:0007669"/>
    <property type="project" value="InterPro"/>
</dbReference>
<dbReference type="Pfam" id="PF00227">
    <property type="entry name" value="Proteasome"/>
    <property type="match status" value="1"/>
</dbReference>
<comment type="function">
    <text evidence="8">Protease subunit of a proteasome-like degradation complex believed to be a general protein degrading machinery.</text>
</comment>
<dbReference type="GO" id="GO:0009376">
    <property type="term" value="C:HslUV protease complex"/>
    <property type="evidence" value="ECO:0007669"/>
    <property type="project" value="UniProtKB-UniRule"/>
</dbReference>
<keyword evidence="8" id="KW-0021">Allosteric enzyme</keyword>
<keyword evidence="3 8" id="KW-0963">Cytoplasm</keyword>
<dbReference type="PROSITE" id="PS51476">
    <property type="entry name" value="PROTEASOME_BETA_2"/>
    <property type="match status" value="1"/>
</dbReference>
<comment type="similarity">
    <text evidence="2 8">Belongs to the peptidase T1B family. HslV subfamily.</text>
</comment>
<feature type="binding site" evidence="8">
    <location>
        <position position="169"/>
    </location>
    <ligand>
        <name>Na(+)</name>
        <dbReference type="ChEBI" id="CHEBI:29101"/>
    </ligand>
</feature>
<dbReference type="GO" id="GO:0004298">
    <property type="term" value="F:threonine-type endopeptidase activity"/>
    <property type="evidence" value="ECO:0007669"/>
    <property type="project" value="UniProtKB-KW"/>
</dbReference>
<comment type="catalytic activity">
    <reaction evidence="8">
        <text>ATP-dependent cleavage of peptide bonds with broad specificity.</text>
        <dbReference type="EC" id="3.4.25.2"/>
    </reaction>
</comment>
<protein>
    <recommendedName>
        <fullName evidence="8">ATP-dependent protease subunit HslV</fullName>
        <ecNumber evidence="8">3.4.25.2</ecNumber>
    </recommendedName>
</protein>
<proteinExistence type="inferred from homology"/>
<keyword evidence="7 8" id="KW-0915">Sodium</keyword>
<evidence type="ECO:0000256" key="6">
    <source>
        <dbReference type="ARBA" id="ARBA00022801"/>
    </source>
</evidence>
<dbReference type="InterPro" id="IPR001353">
    <property type="entry name" value="Proteasome_sua/b"/>
</dbReference>
<dbReference type="EMBL" id="DVMH01000004">
    <property type="protein sequence ID" value="HIU09738.1"/>
    <property type="molecule type" value="Genomic_DNA"/>
</dbReference>
<comment type="caution">
    <text evidence="9">The sequence shown here is derived from an EMBL/GenBank/DDBJ whole genome shotgun (WGS) entry which is preliminary data.</text>
</comment>
<dbReference type="NCBIfam" id="NF003964">
    <property type="entry name" value="PRK05456.1"/>
    <property type="match status" value="1"/>
</dbReference>
<evidence type="ECO:0000256" key="8">
    <source>
        <dbReference type="HAMAP-Rule" id="MF_00248"/>
    </source>
</evidence>
<feature type="binding site" evidence="8">
    <location>
        <position position="163"/>
    </location>
    <ligand>
        <name>Na(+)</name>
        <dbReference type="ChEBI" id="CHEBI:29101"/>
    </ligand>
</feature>
<dbReference type="InterPro" id="IPR029055">
    <property type="entry name" value="Ntn_hydrolases_N"/>
</dbReference>
<keyword evidence="8" id="KW-0888">Threonine protease</keyword>
<accession>A0A9D1HKT1</accession>
<dbReference type="AlphaFoldDB" id="A0A9D1HKT1"/>
<evidence type="ECO:0000256" key="1">
    <source>
        <dbReference type="ARBA" id="ARBA00004496"/>
    </source>
</evidence>
<keyword evidence="5 8" id="KW-0479">Metal-binding</keyword>
<dbReference type="SUPFAM" id="SSF56235">
    <property type="entry name" value="N-terminal nucleophile aminohydrolases (Ntn hydrolases)"/>
    <property type="match status" value="1"/>
</dbReference>
<dbReference type="InterPro" id="IPR023333">
    <property type="entry name" value="Proteasome_suB-type"/>
</dbReference>
<gene>
    <name evidence="8 9" type="primary">hslV</name>
    <name evidence="9" type="ORF">IAB00_00565</name>
</gene>
<evidence type="ECO:0000256" key="7">
    <source>
        <dbReference type="ARBA" id="ARBA00023053"/>
    </source>
</evidence>
<evidence type="ECO:0000256" key="3">
    <source>
        <dbReference type="ARBA" id="ARBA00022490"/>
    </source>
</evidence>
<comment type="subcellular location">
    <subcellularLocation>
        <location evidence="1 8">Cytoplasm</location>
    </subcellularLocation>
</comment>
<dbReference type="CDD" id="cd01913">
    <property type="entry name" value="protease_HslV"/>
    <property type="match status" value="1"/>
</dbReference>
<evidence type="ECO:0000256" key="4">
    <source>
        <dbReference type="ARBA" id="ARBA00022670"/>
    </source>
</evidence>
<keyword evidence="6 8" id="KW-0378">Hydrolase</keyword>
<dbReference type="EC" id="3.4.25.2" evidence="8"/>
<evidence type="ECO:0000313" key="10">
    <source>
        <dbReference type="Proteomes" id="UP000824124"/>
    </source>
</evidence>
<dbReference type="Gene3D" id="3.60.20.10">
    <property type="entry name" value="Glutamine Phosphoribosylpyrophosphate, subunit 1, domain 1"/>
    <property type="match status" value="1"/>
</dbReference>
<dbReference type="PANTHER" id="PTHR32194">
    <property type="entry name" value="METALLOPROTEASE TLDD"/>
    <property type="match status" value="1"/>
</dbReference>
<dbReference type="PIRSF" id="PIRSF039093">
    <property type="entry name" value="HslV"/>
    <property type="match status" value="1"/>
</dbReference>
<sequence>MVELRGTTICGVKRNGKVAVAGDGQVTLGQSIVMKQGARKVRRLYKNQVVIGFAGAVADAFTLSEKFEGYLEEYNGNLTRAAVTLAKEWRTDKVLRNLEAMMVVAGSGDLLILSGNGEVIEPDDGIAAIGSGGAYALAAARALIAHTDMTAAEIAHDAIDIASDICIFTNKNIIVEEA</sequence>
<feature type="binding site" evidence="8">
    <location>
        <position position="166"/>
    </location>
    <ligand>
        <name>Na(+)</name>
        <dbReference type="ChEBI" id="CHEBI:29101"/>
    </ligand>
</feature>